<evidence type="ECO:0000256" key="5">
    <source>
        <dbReference type="ARBA" id="ARBA00023136"/>
    </source>
</evidence>
<dbReference type="InterPro" id="IPR037185">
    <property type="entry name" value="EmrE-like"/>
</dbReference>
<evidence type="ECO:0000313" key="7">
    <source>
        <dbReference type="EMBL" id="HBK52935.1"/>
    </source>
</evidence>
<proteinExistence type="predicted"/>
<dbReference type="GO" id="GO:0005886">
    <property type="term" value="C:plasma membrane"/>
    <property type="evidence" value="ECO:0007669"/>
    <property type="project" value="UniProtKB-SubCell"/>
</dbReference>
<dbReference type="STRING" id="378794.GCA_001570625_01000"/>
<evidence type="ECO:0000313" key="8">
    <source>
        <dbReference type="Proteomes" id="UP000263273"/>
    </source>
</evidence>
<accession>A0A354YUC6</accession>
<keyword evidence="2" id="KW-1003">Cell membrane</keyword>
<sequence length="121" mass="13544">MNSNLLYLFVSIVLGASGQVLLKFAVNRMGQVNLAWPHTINTVIHIFTNPWIMTGILCFVSSMILWIKVISSMELSKAYPSVSLSYIIVFLFSIFLFNETVSSGKIVVLLLVSLGVYFLHI</sequence>
<name>A0A354YUC6_9FIRM</name>
<keyword evidence="4 6" id="KW-1133">Transmembrane helix</keyword>
<dbReference type="InterPro" id="IPR000390">
    <property type="entry name" value="Small_drug/metabolite_transptr"/>
</dbReference>
<keyword evidence="5 6" id="KW-0472">Membrane</keyword>
<dbReference type="SUPFAM" id="SSF103481">
    <property type="entry name" value="Multidrug resistance efflux transporter EmrE"/>
    <property type="match status" value="1"/>
</dbReference>
<evidence type="ECO:0000256" key="4">
    <source>
        <dbReference type="ARBA" id="ARBA00022989"/>
    </source>
</evidence>
<gene>
    <name evidence="7" type="ORF">DDZ44_03210</name>
</gene>
<feature type="transmembrane region" description="Helical" evidence="6">
    <location>
        <begin position="42"/>
        <end position="66"/>
    </location>
</feature>
<dbReference type="Gene3D" id="1.10.3730.20">
    <property type="match status" value="1"/>
</dbReference>
<dbReference type="AlphaFoldDB" id="A0A354YUC6"/>
<evidence type="ECO:0008006" key="9">
    <source>
        <dbReference type="Google" id="ProtNLM"/>
    </source>
</evidence>
<feature type="transmembrane region" description="Helical" evidence="6">
    <location>
        <begin position="103"/>
        <end position="120"/>
    </location>
</feature>
<comment type="caution">
    <text evidence="7">The sequence shown here is derived from an EMBL/GenBank/DDBJ whole genome shotgun (WGS) entry which is preliminary data.</text>
</comment>
<protein>
    <recommendedName>
        <fullName evidence="9">Transporter</fullName>
    </recommendedName>
</protein>
<evidence type="ECO:0000256" key="1">
    <source>
        <dbReference type="ARBA" id="ARBA00004651"/>
    </source>
</evidence>
<reference evidence="7 8" key="1">
    <citation type="journal article" date="2018" name="Nat. Biotechnol.">
        <title>A standardized bacterial taxonomy based on genome phylogeny substantially revises the tree of life.</title>
        <authorList>
            <person name="Parks D.H."/>
            <person name="Chuvochina M."/>
            <person name="Waite D.W."/>
            <person name="Rinke C."/>
            <person name="Skarshewski A."/>
            <person name="Chaumeil P.A."/>
            <person name="Hugenholtz P."/>
        </authorList>
    </citation>
    <scope>NUCLEOTIDE SEQUENCE [LARGE SCALE GENOMIC DNA]</scope>
    <source>
        <strain evidence="7">UBA10948</strain>
    </source>
</reference>
<dbReference type="PANTHER" id="PTHR30561:SF9">
    <property type="entry name" value="4-AMINO-4-DEOXY-L-ARABINOSE-PHOSPHOUNDECAPRENOL FLIPPASE SUBUNIT ARNF-RELATED"/>
    <property type="match status" value="1"/>
</dbReference>
<dbReference type="EMBL" id="DNZF01000067">
    <property type="protein sequence ID" value="HBK52935.1"/>
    <property type="molecule type" value="Genomic_DNA"/>
</dbReference>
<dbReference type="PANTHER" id="PTHR30561">
    <property type="entry name" value="SMR FAMILY PROTON-DEPENDENT DRUG EFFLUX TRANSPORTER SUGE"/>
    <property type="match status" value="1"/>
</dbReference>
<dbReference type="GO" id="GO:0022857">
    <property type="term" value="F:transmembrane transporter activity"/>
    <property type="evidence" value="ECO:0007669"/>
    <property type="project" value="InterPro"/>
</dbReference>
<dbReference type="Proteomes" id="UP000263273">
    <property type="component" value="Unassembled WGS sequence"/>
</dbReference>
<comment type="subcellular location">
    <subcellularLocation>
        <location evidence="1">Cell membrane</location>
        <topology evidence="1">Multi-pass membrane protein</topology>
    </subcellularLocation>
</comment>
<feature type="transmembrane region" description="Helical" evidence="6">
    <location>
        <begin position="78"/>
        <end position="97"/>
    </location>
</feature>
<organism evidence="7 8">
    <name type="scientific">Syntrophomonas wolfei</name>
    <dbReference type="NCBI Taxonomy" id="863"/>
    <lineage>
        <taxon>Bacteria</taxon>
        <taxon>Bacillati</taxon>
        <taxon>Bacillota</taxon>
        <taxon>Clostridia</taxon>
        <taxon>Eubacteriales</taxon>
        <taxon>Syntrophomonadaceae</taxon>
        <taxon>Syntrophomonas</taxon>
    </lineage>
</organism>
<evidence type="ECO:0000256" key="6">
    <source>
        <dbReference type="SAM" id="Phobius"/>
    </source>
</evidence>
<keyword evidence="3 6" id="KW-0812">Transmembrane</keyword>
<evidence type="ECO:0000256" key="3">
    <source>
        <dbReference type="ARBA" id="ARBA00022692"/>
    </source>
</evidence>
<evidence type="ECO:0000256" key="2">
    <source>
        <dbReference type="ARBA" id="ARBA00022475"/>
    </source>
</evidence>